<sequence length="167" mass="19133">MRYKTIPVSIDCGINLCPITNDAATATAVMPHSVRNFCFTFSATSILEMVVGRLRHGSAMRWSSRCRRCGWKTFVDQPNERKVHRTCLIGGLLYVAERLVFHNPPMPPERKRWTIIFHLREDHLYYALVDFVTVPYQTGPTFGISFLPRPADNDYRAKAIVHYLSSG</sequence>
<reference evidence="1" key="2">
    <citation type="submission" date="2020-05" db="UniProtKB">
        <authorList>
            <consortium name="EnsemblMetazoa"/>
        </authorList>
    </citation>
    <scope>IDENTIFICATION</scope>
    <source>
        <strain evidence="1">A-37</strain>
    </source>
</reference>
<accession>A0A182MD07</accession>
<evidence type="ECO:0000313" key="2">
    <source>
        <dbReference type="Proteomes" id="UP000075883"/>
    </source>
</evidence>
<reference evidence="2" key="1">
    <citation type="submission" date="2013-09" db="EMBL/GenBank/DDBJ databases">
        <title>The Genome Sequence of Anopheles culicifacies species A.</title>
        <authorList>
            <consortium name="The Broad Institute Genomics Platform"/>
            <person name="Neafsey D.E."/>
            <person name="Besansky N."/>
            <person name="Howell P."/>
            <person name="Walton C."/>
            <person name="Young S.K."/>
            <person name="Zeng Q."/>
            <person name="Gargeya S."/>
            <person name="Fitzgerald M."/>
            <person name="Haas B."/>
            <person name="Abouelleil A."/>
            <person name="Allen A.W."/>
            <person name="Alvarado L."/>
            <person name="Arachchi H.M."/>
            <person name="Berlin A.M."/>
            <person name="Chapman S.B."/>
            <person name="Gainer-Dewar J."/>
            <person name="Goldberg J."/>
            <person name="Griggs A."/>
            <person name="Gujja S."/>
            <person name="Hansen M."/>
            <person name="Howarth C."/>
            <person name="Imamovic A."/>
            <person name="Ireland A."/>
            <person name="Larimer J."/>
            <person name="McCowan C."/>
            <person name="Murphy C."/>
            <person name="Pearson M."/>
            <person name="Poon T.W."/>
            <person name="Priest M."/>
            <person name="Roberts A."/>
            <person name="Saif S."/>
            <person name="Shea T."/>
            <person name="Sisk P."/>
            <person name="Sykes S."/>
            <person name="Wortman J."/>
            <person name="Nusbaum C."/>
            <person name="Birren B."/>
        </authorList>
    </citation>
    <scope>NUCLEOTIDE SEQUENCE [LARGE SCALE GENOMIC DNA]</scope>
    <source>
        <strain evidence="2">A-37</strain>
    </source>
</reference>
<keyword evidence="2" id="KW-1185">Reference proteome</keyword>
<organism evidence="1 2">
    <name type="scientific">Anopheles culicifacies</name>
    <dbReference type="NCBI Taxonomy" id="139723"/>
    <lineage>
        <taxon>Eukaryota</taxon>
        <taxon>Metazoa</taxon>
        <taxon>Ecdysozoa</taxon>
        <taxon>Arthropoda</taxon>
        <taxon>Hexapoda</taxon>
        <taxon>Insecta</taxon>
        <taxon>Pterygota</taxon>
        <taxon>Neoptera</taxon>
        <taxon>Endopterygota</taxon>
        <taxon>Diptera</taxon>
        <taxon>Nematocera</taxon>
        <taxon>Culicoidea</taxon>
        <taxon>Culicidae</taxon>
        <taxon>Anophelinae</taxon>
        <taxon>Anopheles</taxon>
        <taxon>culicifacies species complex</taxon>
    </lineage>
</organism>
<dbReference type="AlphaFoldDB" id="A0A182MD07"/>
<name>A0A182MD07_9DIPT</name>
<dbReference type="Proteomes" id="UP000075883">
    <property type="component" value="Unassembled WGS sequence"/>
</dbReference>
<protein>
    <submittedName>
        <fullName evidence="1">Uncharacterized protein</fullName>
    </submittedName>
</protein>
<evidence type="ECO:0000313" key="1">
    <source>
        <dbReference type="EnsemblMetazoa" id="ACUA015302-PA"/>
    </source>
</evidence>
<proteinExistence type="predicted"/>
<dbReference type="EnsemblMetazoa" id="ACUA015302-RA">
    <property type="protein sequence ID" value="ACUA015302-PA"/>
    <property type="gene ID" value="ACUA015302"/>
</dbReference>
<dbReference type="VEuPathDB" id="VectorBase:ACUA015302"/>
<dbReference type="EMBL" id="AXCM01002708">
    <property type="status" value="NOT_ANNOTATED_CDS"/>
    <property type="molecule type" value="Genomic_DNA"/>
</dbReference>